<organism evidence="4">
    <name type="scientific">marine sediment metagenome</name>
    <dbReference type="NCBI Taxonomy" id="412755"/>
    <lineage>
        <taxon>unclassified sequences</taxon>
        <taxon>metagenomes</taxon>
        <taxon>ecological metagenomes</taxon>
    </lineage>
</organism>
<name>A0A0F9C651_9ZZZZ</name>
<evidence type="ECO:0000259" key="3">
    <source>
        <dbReference type="Pfam" id="PF13751"/>
    </source>
</evidence>
<gene>
    <name evidence="4" type="ORF">LCGC14_2362380</name>
</gene>
<protein>
    <recommendedName>
        <fullName evidence="5">Transposase InsH N-terminal domain-containing protein</fullName>
    </recommendedName>
</protein>
<reference evidence="4" key="1">
    <citation type="journal article" date="2015" name="Nature">
        <title>Complex archaea that bridge the gap between prokaryotes and eukaryotes.</title>
        <authorList>
            <person name="Spang A."/>
            <person name="Saw J.H."/>
            <person name="Jorgensen S.L."/>
            <person name="Zaremba-Niedzwiedzka K."/>
            <person name="Martijn J."/>
            <person name="Lind A.E."/>
            <person name="van Eijk R."/>
            <person name="Schleper C."/>
            <person name="Guy L."/>
            <person name="Ettema T.J."/>
        </authorList>
    </citation>
    <scope>NUCLEOTIDE SEQUENCE</scope>
</reference>
<dbReference type="InterPro" id="IPR008490">
    <property type="entry name" value="Transposase_InsH_N"/>
</dbReference>
<keyword evidence="1" id="KW-0175">Coiled coil</keyword>
<evidence type="ECO:0008006" key="5">
    <source>
        <dbReference type="Google" id="ProtNLM"/>
    </source>
</evidence>
<dbReference type="Pfam" id="PF05598">
    <property type="entry name" value="DUF772"/>
    <property type="match status" value="1"/>
</dbReference>
<evidence type="ECO:0000256" key="1">
    <source>
        <dbReference type="SAM" id="Coils"/>
    </source>
</evidence>
<accession>A0A0F9C651</accession>
<feature type="domain" description="Transposase DDE" evidence="3">
    <location>
        <begin position="376"/>
        <end position="430"/>
    </location>
</feature>
<sequence length="452" mass="51497">MAKYKDYSYEQTVLLPVSFSNQILPDTFEHTLNFMIDDLDLSLFAERFINDETGAPAYDPSILLKIILFAYSKGIISSRKIERLCRENVVCMALSADTQPHFTTIANFISTMDKEIVPLFTEVLSVCYANNVIGKNMFAIDGCKISSNCSKEWSGTKKELLKKAEKIESSVEFLLSKHQQMDMTEYNENEIEREKKSIEKLKDKSRKIHDWLKSNDEKIGVQVKPVKSNIIDNESAKMSTSHGVIQGYNGIAAVDEDHQLIVWGEAFGDATESKHLPEILEGVKDNFREIDASEDIYSEVVVTADSGFHSEKNMKLNMENGITGFIADNQFRKRDVRFESAVEHKRKPVVNWKPAKGRKYFSADEFIYDEKTGKLICPAGHAMKVKCRNFQTTGYRGISYIGRRENCTACSHRAKCIRKEGTKARQVAKLDKSRGEAEISYTERMKRIFDSP</sequence>
<feature type="domain" description="Transposase InsH N-terminal" evidence="2">
    <location>
        <begin position="21"/>
        <end position="110"/>
    </location>
</feature>
<dbReference type="Pfam" id="PF13751">
    <property type="entry name" value="DDE_Tnp_1_6"/>
    <property type="match status" value="1"/>
</dbReference>
<dbReference type="InterPro" id="IPR025668">
    <property type="entry name" value="Tnp_DDE_dom"/>
</dbReference>
<dbReference type="PANTHER" id="PTHR33408:SF2">
    <property type="entry name" value="TRANSPOSASE DDE DOMAIN-CONTAINING PROTEIN"/>
    <property type="match status" value="1"/>
</dbReference>
<comment type="caution">
    <text evidence="4">The sequence shown here is derived from an EMBL/GenBank/DDBJ whole genome shotgun (WGS) entry which is preliminary data.</text>
</comment>
<dbReference type="EMBL" id="LAZR01034639">
    <property type="protein sequence ID" value="KKL44768.1"/>
    <property type="molecule type" value="Genomic_DNA"/>
</dbReference>
<dbReference type="PANTHER" id="PTHR33408">
    <property type="entry name" value="TRANSPOSASE"/>
    <property type="match status" value="1"/>
</dbReference>
<dbReference type="AlphaFoldDB" id="A0A0F9C651"/>
<proteinExistence type="predicted"/>
<feature type="coiled-coil region" evidence="1">
    <location>
        <begin position="157"/>
        <end position="204"/>
    </location>
</feature>
<evidence type="ECO:0000259" key="2">
    <source>
        <dbReference type="Pfam" id="PF05598"/>
    </source>
</evidence>
<evidence type="ECO:0000313" key="4">
    <source>
        <dbReference type="EMBL" id="KKL44768.1"/>
    </source>
</evidence>
<feature type="non-terminal residue" evidence="4">
    <location>
        <position position="452"/>
    </location>
</feature>